<protein>
    <submittedName>
        <fullName evidence="1">Uncharacterized protein</fullName>
    </submittedName>
</protein>
<dbReference type="EMBL" id="BMIW01000029">
    <property type="protein sequence ID" value="GGG10206.1"/>
    <property type="molecule type" value="Genomic_DNA"/>
</dbReference>
<name>A0ABQ1W1L2_9BACL</name>
<evidence type="ECO:0000313" key="2">
    <source>
        <dbReference type="Proteomes" id="UP000608420"/>
    </source>
</evidence>
<evidence type="ECO:0000313" key="1">
    <source>
        <dbReference type="EMBL" id="GGG10206.1"/>
    </source>
</evidence>
<reference evidence="2" key="1">
    <citation type="journal article" date="2019" name="Int. J. Syst. Evol. Microbiol.">
        <title>The Global Catalogue of Microorganisms (GCM) 10K type strain sequencing project: providing services to taxonomists for standard genome sequencing and annotation.</title>
        <authorList>
            <consortium name="The Broad Institute Genomics Platform"/>
            <consortium name="The Broad Institute Genome Sequencing Center for Infectious Disease"/>
            <person name="Wu L."/>
            <person name="Ma J."/>
        </authorList>
    </citation>
    <scope>NUCLEOTIDE SEQUENCE [LARGE SCALE GENOMIC DNA]</scope>
    <source>
        <strain evidence="2">CGMCC 1.15420</strain>
    </source>
</reference>
<comment type="caution">
    <text evidence="1">The sequence shown here is derived from an EMBL/GenBank/DDBJ whole genome shotgun (WGS) entry which is preliminary data.</text>
</comment>
<keyword evidence="2" id="KW-1185">Reference proteome</keyword>
<dbReference type="Proteomes" id="UP000608420">
    <property type="component" value="Unassembled WGS sequence"/>
</dbReference>
<accession>A0ABQ1W1L2</accession>
<sequence>MGILVTEKSHIFRPPYIVPPSRSRYHEIDVTTDRFYEMPLSAFRIPVPVLSALVTPCKQQYDDPSMFIQNKRSLKKESEELYSWLPD</sequence>
<proteinExistence type="predicted"/>
<gene>
    <name evidence="1" type="ORF">GCM10010913_34980</name>
</gene>
<organism evidence="1 2">
    <name type="scientific">Paenibacillus aceti</name>
    <dbReference type="NCBI Taxonomy" id="1820010"/>
    <lineage>
        <taxon>Bacteria</taxon>
        <taxon>Bacillati</taxon>
        <taxon>Bacillota</taxon>
        <taxon>Bacilli</taxon>
        <taxon>Bacillales</taxon>
        <taxon>Paenibacillaceae</taxon>
        <taxon>Paenibacillus</taxon>
    </lineage>
</organism>